<name>A0A4Q0HVB4_PSEAZ</name>
<accession>A0A4Q0HVB4</accession>
<dbReference type="Proteomes" id="UP000290481">
    <property type="component" value="Unassembled WGS sequence"/>
</dbReference>
<organism evidence="2 3">
    <name type="scientific">Pseudomonas azotoformans</name>
    <dbReference type="NCBI Taxonomy" id="47878"/>
    <lineage>
        <taxon>Bacteria</taxon>
        <taxon>Pseudomonadati</taxon>
        <taxon>Pseudomonadota</taxon>
        <taxon>Gammaproteobacteria</taxon>
        <taxon>Pseudomonadales</taxon>
        <taxon>Pseudomonadaceae</taxon>
        <taxon>Pseudomonas</taxon>
    </lineage>
</organism>
<feature type="transmembrane region" description="Helical" evidence="1">
    <location>
        <begin position="14"/>
        <end position="34"/>
    </location>
</feature>
<proteinExistence type="predicted"/>
<reference evidence="2 3" key="1">
    <citation type="submission" date="2017-03" db="EMBL/GenBank/DDBJ databases">
        <title>Pseudomonas azotoformans: Salt tolerant bacteria having multiple plant growth promoting attributes.</title>
        <authorList>
            <person name="Srivastava A.K."/>
            <person name="Sharma A."/>
            <person name="Srivastava A.K."/>
            <person name="Jamali H."/>
            <person name="Yadav J."/>
            <person name="Srivastava R."/>
            <person name="Kashyap P.L."/>
            <person name="Chakdar H."/>
            <person name="Saxena A.K."/>
        </authorList>
    </citation>
    <scope>NUCLEOTIDE SEQUENCE [LARGE SCALE GENOMIC DNA]</scope>
    <source>
        <strain evidence="2 3">SC 14</strain>
    </source>
</reference>
<keyword evidence="1" id="KW-1133">Transmembrane helix</keyword>
<dbReference type="GeneID" id="86982793"/>
<dbReference type="RefSeq" id="WP_054919823.1">
    <property type="nucleotide sequence ID" value="NZ_MZZJ01000003.1"/>
</dbReference>
<protein>
    <submittedName>
        <fullName evidence="2">Uncharacterized protein</fullName>
    </submittedName>
</protein>
<evidence type="ECO:0000313" key="3">
    <source>
        <dbReference type="Proteomes" id="UP000290481"/>
    </source>
</evidence>
<sequence>MIYIEFLSGFLNRFLGLVFLVFVVFQFLLFKFYLPGYIKKKGENLATKEDVAGITHQVERVRTQYLVDLEGYKNLIWKGQQREVWLKEEFDLRLDTYKTAISLIYKYVEQIENYHIAHLSSGVNEAIFLYIEAKEEAFFEGVKESYRVEYESTREKSLEWYFKCKEVEVELRVVLGVVDVYFDSELSGHLDGLIAKGVDAARTFCRVEELYRSVESEYEKLQNYVAVSNAVIKKYHVEFKKLIPTVEAELCLKNLKGFVVRERREILEGS</sequence>
<dbReference type="EMBL" id="MZZJ01000003">
    <property type="protein sequence ID" value="RXE53210.1"/>
    <property type="molecule type" value="Genomic_DNA"/>
</dbReference>
<keyword evidence="1" id="KW-0812">Transmembrane</keyword>
<evidence type="ECO:0000313" key="2">
    <source>
        <dbReference type="EMBL" id="RXE53210.1"/>
    </source>
</evidence>
<gene>
    <name evidence="2" type="ORF">B4O85_06885</name>
</gene>
<keyword evidence="1" id="KW-0472">Membrane</keyword>
<dbReference type="AlphaFoldDB" id="A0A4Q0HVB4"/>
<comment type="caution">
    <text evidence="2">The sequence shown here is derived from an EMBL/GenBank/DDBJ whole genome shotgun (WGS) entry which is preliminary data.</text>
</comment>
<evidence type="ECO:0000256" key="1">
    <source>
        <dbReference type="SAM" id="Phobius"/>
    </source>
</evidence>